<proteinExistence type="predicted"/>
<feature type="region of interest" description="Disordered" evidence="2">
    <location>
        <begin position="1"/>
        <end position="35"/>
    </location>
</feature>
<feature type="compositionally biased region" description="Polar residues" evidence="2">
    <location>
        <begin position="11"/>
        <end position="33"/>
    </location>
</feature>
<dbReference type="AlphaFoldDB" id="A0A6A6SUK9"/>
<evidence type="ECO:0000313" key="3">
    <source>
        <dbReference type="EMBL" id="KAF2650118.1"/>
    </source>
</evidence>
<organism evidence="3 4">
    <name type="scientific">Lophiostoma macrostomum CBS 122681</name>
    <dbReference type="NCBI Taxonomy" id="1314788"/>
    <lineage>
        <taxon>Eukaryota</taxon>
        <taxon>Fungi</taxon>
        <taxon>Dikarya</taxon>
        <taxon>Ascomycota</taxon>
        <taxon>Pezizomycotina</taxon>
        <taxon>Dothideomycetes</taxon>
        <taxon>Pleosporomycetidae</taxon>
        <taxon>Pleosporales</taxon>
        <taxon>Lophiostomataceae</taxon>
        <taxon>Lophiostoma</taxon>
    </lineage>
</organism>
<feature type="coiled-coil region" evidence="1">
    <location>
        <begin position="579"/>
        <end position="606"/>
    </location>
</feature>
<name>A0A6A6SUK9_9PLEO</name>
<evidence type="ECO:0000256" key="2">
    <source>
        <dbReference type="SAM" id="MobiDB-lite"/>
    </source>
</evidence>
<dbReference type="Proteomes" id="UP000799324">
    <property type="component" value="Unassembled WGS sequence"/>
</dbReference>
<accession>A0A6A6SUK9</accession>
<sequence length="818" mass="91909">MRPSSPPQPQVSRLSTPRNESRLTSTPTTQQPSHLFFNAIPTDISLNMSSSNEESVASAARTEKDLGQRGTPKSLVKELQAIYDRAKNQQKAVDAQLQTFVKSLGPRTSLNGHFQDFNKVLIDVTAFSADLEKAQFRLAALKLSWGVSPQLEKVERIITLKHAKLEQDMTGLEALCKSIDIRNAKLEAVELQKDANGAQASQEASLDTDAERIASVIASVSEDAENHQLPFDTANYNTDTLISTGEAKDAAAEQARVQGNLTALPVLAEEQDNNTSVMHHKLESEENHSGAEKDPQIEELEQRLIKVNEEQVREIKQLRMTADERERELNDQLASAGNNLMDVEQKNVEIERDRTDLREQVKQLTALLDAADRKTQDVERERNTYRDQVEKQGHDLASAAKHSRTLERKCDSLHEMIAKVETQAKESELLNADLRCQLRDSEEKVAASEKRASENNHERSKAEMLLQKEKNRFNTSAIEHARREQAAQAKAREDENRITELEIQLQDDRHKFAQQLAETNVTIQSQARQLQTIQSDLESEKVLSDDRKEKLDITSSELASKVAELHRVQNILKIEVAHREAAEQVAREAQREASNLKEEIILHKDTIEQTTSSLTRQANDLSTVKDNLHTRENMYNNLSVQYFGDLDKKDIDLKKLGEHLKSMTQQWNAECEEHLTTLAKLEEARNQSSTLRTKSITFDSLVLNTADSQKMRQLHRTATMDMGTSTADLYLSSPASSLRESVSSSNEDSDSSPASTSYASSIGTIEEHRVISSLEEGNTLSHNEPKHNMIQVAEVENETVDEGYSSFHELSEEPTSLG</sequence>
<feature type="region of interest" description="Disordered" evidence="2">
    <location>
        <begin position="738"/>
        <end position="761"/>
    </location>
</feature>
<evidence type="ECO:0000256" key="1">
    <source>
        <dbReference type="SAM" id="Coils"/>
    </source>
</evidence>
<feature type="compositionally biased region" description="Low complexity" evidence="2">
    <location>
        <begin position="49"/>
        <end position="60"/>
    </location>
</feature>
<feature type="coiled-coil region" evidence="1">
    <location>
        <begin position="484"/>
        <end position="511"/>
    </location>
</feature>
<gene>
    <name evidence="3" type="ORF">K491DRAFT_149187</name>
</gene>
<reference evidence="3" key="1">
    <citation type="journal article" date="2020" name="Stud. Mycol.">
        <title>101 Dothideomycetes genomes: a test case for predicting lifestyles and emergence of pathogens.</title>
        <authorList>
            <person name="Haridas S."/>
            <person name="Albert R."/>
            <person name="Binder M."/>
            <person name="Bloem J."/>
            <person name="Labutti K."/>
            <person name="Salamov A."/>
            <person name="Andreopoulos B."/>
            <person name="Baker S."/>
            <person name="Barry K."/>
            <person name="Bills G."/>
            <person name="Bluhm B."/>
            <person name="Cannon C."/>
            <person name="Castanera R."/>
            <person name="Culley D."/>
            <person name="Daum C."/>
            <person name="Ezra D."/>
            <person name="Gonzalez J."/>
            <person name="Henrissat B."/>
            <person name="Kuo A."/>
            <person name="Liang C."/>
            <person name="Lipzen A."/>
            <person name="Lutzoni F."/>
            <person name="Magnuson J."/>
            <person name="Mondo S."/>
            <person name="Nolan M."/>
            <person name="Ohm R."/>
            <person name="Pangilinan J."/>
            <person name="Park H.-J."/>
            <person name="Ramirez L."/>
            <person name="Alfaro M."/>
            <person name="Sun H."/>
            <person name="Tritt A."/>
            <person name="Yoshinaga Y."/>
            <person name="Zwiers L.-H."/>
            <person name="Turgeon B."/>
            <person name="Goodwin S."/>
            <person name="Spatafora J."/>
            <person name="Crous P."/>
            <person name="Grigoriev I."/>
        </authorList>
    </citation>
    <scope>NUCLEOTIDE SEQUENCE</scope>
    <source>
        <strain evidence="3">CBS 122681</strain>
    </source>
</reference>
<feature type="region of interest" description="Disordered" evidence="2">
    <location>
        <begin position="795"/>
        <end position="818"/>
    </location>
</feature>
<evidence type="ECO:0000313" key="4">
    <source>
        <dbReference type="Proteomes" id="UP000799324"/>
    </source>
</evidence>
<feature type="region of interest" description="Disordered" evidence="2">
    <location>
        <begin position="48"/>
        <end position="71"/>
    </location>
</feature>
<dbReference type="EMBL" id="MU004466">
    <property type="protein sequence ID" value="KAF2650118.1"/>
    <property type="molecule type" value="Genomic_DNA"/>
</dbReference>
<feature type="coiled-coil region" evidence="1">
    <location>
        <begin position="297"/>
        <end position="451"/>
    </location>
</feature>
<keyword evidence="1" id="KW-0175">Coiled coil</keyword>
<protein>
    <submittedName>
        <fullName evidence="3">Uncharacterized protein</fullName>
    </submittedName>
</protein>
<keyword evidence="4" id="KW-1185">Reference proteome</keyword>